<evidence type="ECO:0000313" key="2">
    <source>
        <dbReference type="EMBL" id="CAB4157747.1"/>
    </source>
</evidence>
<evidence type="ECO:0000256" key="1">
    <source>
        <dbReference type="SAM" id="Phobius"/>
    </source>
</evidence>
<organism evidence="2">
    <name type="scientific">uncultured Caudovirales phage</name>
    <dbReference type="NCBI Taxonomy" id="2100421"/>
    <lineage>
        <taxon>Viruses</taxon>
        <taxon>Duplodnaviria</taxon>
        <taxon>Heunggongvirae</taxon>
        <taxon>Uroviricota</taxon>
        <taxon>Caudoviricetes</taxon>
        <taxon>Peduoviridae</taxon>
        <taxon>Maltschvirus</taxon>
        <taxon>Maltschvirus maltsch</taxon>
    </lineage>
</organism>
<feature type="transmembrane region" description="Helical" evidence="1">
    <location>
        <begin position="6"/>
        <end position="25"/>
    </location>
</feature>
<reference evidence="2" key="1">
    <citation type="submission" date="2020-04" db="EMBL/GenBank/DDBJ databases">
        <authorList>
            <person name="Chiriac C."/>
            <person name="Salcher M."/>
            <person name="Ghai R."/>
            <person name="Kavagutti S V."/>
        </authorList>
    </citation>
    <scope>NUCLEOTIDE SEQUENCE</scope>
</reference>
<gene>
    <name evidence="2" type="ORF">UFOVP691_43</name>
</gene>
<keyword evidence="1" id="KW-0472">Membrane</keyword>
<keyword evidence="1" id="KW-1133">Transmembrane helix</keyword>
<sequence length="57" mass="6503">MGDIPDLQVALIVFGSAGIWFCGFAHGKWYGIQKAEQRFALQQKALRAARRRENPRQ</sequence>
<protein>
    <submittedName>
        <fullName evidence="2">Uncharacterized protein</fullName>
    </submittedName>
</protein>
<proteinExistence type="predicted"/>
<name>A0A6J5NG35_9CAUD</name>
<dbReference type="EMBL" id="LR796663">
    <property type="protein sequence ID" value="CAB4157747.1"/>
    <property type="molecule type" value="Genomic_DNA"/>
</dbReference>
<keyword evidence="1" id="KW-0812">Transmembrane</keyword>
<accession>A0A6J5NG35</accession>